<keyword evidence="4" id="KW-0238">DNA-binding</keyword>
<comment type="similarity">
    <text evidence="1">In the C-terminal section; belongs to the class-I pyridoxal-phosphate-dependent aminotransferase family.</text>
</comment>
<dbReference type="CDD" id="cd00609">
    <property type="entry name" value="AAT_like"/>
    <property type="match status" value="1"/>
</dbReference>
<organism evidence="7 8">
    <name type="scientific">Phyllobacterium zundukense</name>
    <dbReference type="NCBI Taxonomy" id="1867719"/>
    <lineage>
        <taxon>Bacteria</taxon>
        <taxon>Pseudomonadati</taxon>
        <taxon>Pseudomonadota</taxon>
        <taxon>Alphaproteobacteria</taxon>
        <taxon>Hyphomicrobiales</taxon>
        <taxon>Phyllobacteriaceae</taxon>
        <taxon>Phyllobacterium</taxon>
    </lineage>
</organism>
<accession>A0A2N9VZ10</accession>
<dbReference type="InterPro" id="IPR015421">
    <property type="entry name" value="PyrdxlP-dep_Trfase_major"/>
</dbReference>
<dbReference type="SMART" id="SM00345">
    <property type="entry name" value="HTH_GNTR"/>
    <property type="match status" value="1"/>
</dbReference>
<evidence type="ECO:0000256" key="2">
    <source>
        <dbReference type="ARBA" id="ARBA00022898"/>
    </source>
</evidence>
<evidence type="ECO:0000256" key="1">
    <source>
        <dbReference type="ARBA" id="ARBA00005384"/>
    </source>
</evidence>
<gene>
    <name evidence="7" type="ORF">B5P45_12360</name>
</gene>
<sequence>MLVLDRDADVPMHRQLYEKLRAEILAGHLKADTRLPPTRLMAEDLGVSRNTVITTYDTLLAEGYLESRSGSGTWVATLPADAVTQRNSVGRAGAPSLSSRGTRMANQPRDRTIPDRIAFHPGYPEIKAFPFSTWARLLKRHARYSHEDLYGYHWVTGHPRLKAAIAEYLRASRGVECNPEQVIVVNGTQAALDILARMLVDEGDICWMEEPGYVGAQNALLSAGARLVPLPVGPDGWSLDDETRPSPRLIFVTPSCQWPLGCVMRMEDRLRLLQIAERHDAWIVEDDYDSEYRFRGRPIPAMQGLDKSGRVIYVGTFAKTLFPSLRIGFIVVPPHLSEGFKRVASNTGHYPSLLLQAALADFISEGYFATHLRRMRRLYADRQKVFVAECRRHLADWLTIDENDAGMQLVARFTRGLEDEILWQAAQRQGVNFSPLSRQFFHSPPQQGAILGYAGIDLKTMREGISSLRAAFVNLESSGALGPPERALPPRP</sequence>
<dbReference type="InterPro" id="IPR036390">
    <property type="entry name" value="WH_DNA-bd_sf"/>
</dbReference>
<dbReference type="Proteomes" id="UP000232163">
    <property type="component" value="Unassembled WGS sequence"/>
</dbReference>
<dbReference type="PROSITE" id="PS50949">
    <property type="entry name" value="HTH_GNTR"/>
    <property type="match status" value="1"/>
</dbReference>
<dbReference type="InterPro" id="IPR000524">
    <property type="entry name" value="Tscrpt_reg_HTH_GntR"/>
</dbReference>
<dbReference type="InterPro" id="IPR015424">
    <property type="entry name" value="PyrdxlP-dep_Trfase"/>
</dbReference>
<dbReference type="EMBL" id="MZMT01000028">
    <property type="protein sequence ID" value="PIO44728.1"/>
    <property type="molecule type" value="Genomic_DNA"/>
</dbReference>
<evidence type="ECO:0000256" key="4">
    <source>
        <dbReference type="ARBA" id="ARBA00023125"/>
    </source>
</evidence>
<keyword evidence="8" id="KW-1185">Reference proteome</keyword>
<dbReference type="GO" id="GO:0030170">
    <property type="term" value="F:pyridoxal phosphate binding"/>
    <property type="evidence" value="ECO:0007669"/>
    <property type="project" value="InterPro"/>
</dbReference>
<dbReference type="AlphaFoldDB" id="A0A2N9VZ10"/>
<dbReference type="GO" id="GO:0003677">
    <property type="term" value="F:DNA binding"/>
    <property type="evidence" value="ECO:0007669"/>
    <property type="project" value="UniProtKB-KW"/>
</dbReference>
<dbReference type="Pfam" id="PF00392">
    <property type="entry name" value="GntR"/>
    <property type="match status" value="1"/>
</dbReference>
<keyword evidence="5" id="KW-0804">Transcription</keyword>
<dbReference type="CDD" id="cd07377">
    <property type="entry name" value="WHTH_GntR"/>
    <property type="match status" value="1"/>
</dbReference>
<evidence type="ECO:0000256" key="3">
    <source>
        <dbReference type="ARBA" id="ARBA00023015"/>
    </source>
</evidence>
<dbReference type="GO" id="GO:0003700">
    <property type="term" value="F:DNA-binding transcription factor activity"/>
    <property type="evidence" value="ECO:0007669"/>
    <property type="project" value="InterPro"/>
</dbReference>
<evidence type="ECO:0000256" key="5">
    <source>
        <dbReference type="ARBA" id="ARBA00023163"/>
    </source>
</evidence>
<keyword evidence="2" id="KW-0663">Pyridoxal phosphate</keyword>
<evidence type="ECO:0000313" key="8">
    <source>
        <dbReference type="Proteomes" id="UP000232163"/>
    </source>
</evidence>
<dbReference type="PANTHER" id="PTHR46577">
    <property type="entry name" value="HTH-TYPE TRANSCRIPTIONAL REGULATORY PROTEIN GABR"/>
    <property type="match status" value="1"/>
</dbReference>
<name>A0A2N9VZ10_9HYPH</name>
<evidence type="ECO:0000313" key="7">
    <source>
        <dbReference type="EMBL" id="PIO44728.1"/>
    </source>
</evidence>
<feature type="domain" description="HTH gntR-type" evidence="6">
    <location>
        <begin position="10"/>
        <end position="78"/>
    </location>
</feature>
<proteinExistence type="inferred from homology"/>
<dbReference type="SUPFAM" id="SSF46785">
    <property type="entry name" value="Winged helix' DNA-binding domain"/>
    <property type="match status" value="1"/>
</dbReference>
<dbReference type="Pfam" id="PF00155">
    <property type="entry name" value="Aminotran_1_2"/>
    <property type="match status" value="1"/>
</dbReference>
<dbReference type="Gene3D" id="1.10.10.10">
    <property type="entry name" value="Winged helix-like DNA-binding domain superfamily/Winged helix DNA-binding domain"/>
    <property type="match status" value="1"/>
</dbReference>
<dbReference type="InterPro" id="IPR036388">
    <property type="entry name" value="WH-like_DNA-bd_sf"/>
</dbReference>
<dbReference type="InterPro" id="IPR004839">
    <property type="entry name" value="Aminotransferase_I/II_large"/>
</dbReference>
<dbReference type="Gene3D" id="3.40.640.10">
    <property type="entry name" value="Type I PLP-dependent aspartate aminotransferase-like (Major domain)"/>
    <property type="match status" value="1"/>
</dbReference>
<evidence type="ECO:0000259" key="6">
    <source>
        <dbReference type="PROSITE" id="PS50949"/>
    </source>
</evidence>
<dbReference type="OrthoDB" id="9808770at2"/>
<dbReference type="PANTHER" id="PTHR46577:SF1">
    <property type="entry name" value="HTH-TYPE TRANSCRIPTIONAL REGULATORY PROTEIN GABR"/>
    <property type="match status" value="1"/>
</dbReference>
<keyword evidence="3" id="KW-0805">Transcription regulation</keyword>
<protein>
    <submittedName>
        <fullName evidence="7">Transcriptional regulator</fullName>
    </submittedName>
</protein>
<comment type="caution">
    <text evidence="7">The sequence shown here is derived from an EMBL/GenBank/DDBJ whole genome shotgun (WGS) entry which is preliminary data.</text>
</comment>
<dbReference type="SUPFAM" id="SSF53383">
    <property type="entry name" value="PLP-dependent transferases"/>
    <property type="match status" value="1"/>
</dbReference>
<dbReference type="KEGG" id="pht:BLM14_26205"/>
<reference evidence="7 8" key="1">
    <citation type="journal article" date="2017" name="Int J Environ Stud">
        <title>Does the Miocene-Pliocene relict legume Oxytropis triphylla form nitrogen-fixing nodules with a combination of bacterial strains?</title>
        <authorList>
            <person name="Safronova V."/>
            <person name="Belimov A."/>
            <person name="Sazanova A."/>
            <person name="Kuznetsova I."/>
            <person name="Popova J."/>
            <person name="Andronov E."/>
            <person name="Verkhozina A."/>
            <person name="Tikhonovich I."/>
        </authorList>
    </citation>
    <scope>NUCLEOTIDE SEQUENCE [LARGE SCALE GENOMIC DNA]</scope>
    <source>
        <strain evidence="7 8">Tri-38</strain>
    </source>
</reference>
<dbReference type="InterPro" id="IPR051446">
    <property type="entry name" value="HTH_trans_reg/aminotransferase"/>
</dbReference>